<evidence type="ECO:0000256" key="5">
    <source>
        <dbReference type="SAM" id="MobiDB-lite"/>
    </source>
</evidence>
<keyword evidence="2" id="KW-0804">Transcription</keyword>
<feature type="domain" description="RNA polymerase subunit H/Rpb5 C-terminal" evidence="6">
    <location>
        <begin position="140"/>
        <end position="185"/>
    </location>
</feature>
<dbReference type="Pfam" id="PF01191">
    <property type="entry name" value="RNA_pol_Rpb5_C"/>
    <property type="match status" value="1"/>
</dbReference>
<dbReference type="Gene3D" id="3.40.1340.10">
    <property type="entry name" value="RNA polymerase, Rpb5, N-terminal domain"/>
    <property type="match status" value="1"/>
</dbReference>
<dbReference type="Proteomes" id="UP000541610">
    <property type="component" value="Unassembled WGS sequence"/>
</dbReference>
<dbReference type="InterPro" id="IPR020608">
    <property type="entry name" value="RNA_pol_subH/Rpb5_CS"/>
</dbReference>
<dbReference type="GO" id="GO:0005736">
    <property type="term" value="C:RNA polymerase I complex"/>
    <property type="evidence" value="ECO:0007669"/>
    <property type="project" value="TreeGrafter"/>
</dbReference>
<dbReference type="EMBL" id="JABANP010000048">
    <property type="protein sequence ID" value="KAF4693276.1"/>
    <property type="molecule type" value="Genomic_DNA"/>
</dbReference>
<dbReference type="Pfam" id="PF03871">
    <property type="entry name" value="RNA_pol_Rpb5_N"/>
    <property type="match status" value="1"/>
</dbReference>
<dbReference type="InterPro" id="IPR000783">
    <property type="entry name" value="RNA_pol_subH/Rpb5_C"/>
</dbReference>
<dbReference type="InterPro" id="IPR014381">
    <property type="entry name" value="Arch_Rpo5/euc_Rpb5"/>
</dbReference>
<dbReference type="InterPro" id="IPR036710">
    <property type="entry name" value="RNA_pol_Rpb5_N_sf"/>
</dbReference>
<dbReference type="Pfam" id="PF05132">
    <property type="entry name" value="RNA_pol_Rpc4"/>
    <property type="match status" value="1"/>
</dbReference>
<dbReference type="GO" id="GO:0006366">
    <property type="term" value="P:transcription by RNA polymerase II"/>
    <property type="evidence" value="ECO:0007669"/>
    <property type="project" value="TreeGrafter"/>
</dbReference>
<feature type="region of interest" description="Disordered" evidence="5">
    <location>
        <begin position="426"/>
        <end position="450"/>
    </location>
</feature>
<dbReference type="GO" id="GO:0042797">
    <property type="term" value="P:tRNA transcription by RNA polymerase III"/>
    <property type="evidence" value="ECO:0007669"/>
    <property type="project" value="TreeGrafter"/>
</dbReference>
<dbReference type="OrthoDB" id="248779at2759"/>
<feature type="domain" description="RNA polymerase Rpb5 N-terminal" evidence="7">
    <location>
        <begin position="8"/>
        <end position="97"/>
    </location>
</feature>
<comment type="caution">
    <text evidence="8">The sequence shown here is derived from an EMBL/GenBank/DDBJ whole genome shotgun (WGS) entry which is preliminary data.</text>
</comment>
<dbReference type="GO" id="GO:0005666">
    <property type="term" value="C:RNA polymerase III complex"/>
    <property type="evidence" value="ECO:0007669"/>
    <property type="project" value="InterPro"/>
</dbReference>
<comment type="subcellular location">
    <subcellularLocation>
        <location evidence="1">Nucleus</location>
    </subcellularLocation>
</comment>
<feature type="compositionally biased region" description="Basic and acidic residues" evidence="5">
    <location>
        <begin position="426"/>
        <end position="438"/>
    </location>
</feature>
<reference evidence="8 9" key="1">
    <citation type="submission" date="2020-04" db="EMBL/GenBank/DDBJ databases">
        <title>Perkinsus olseni comparative genomics.</title>
        <authorList>
            <person name="Bogema D.R."/>
        </authorList>
    </citation>
    <scope>NUCLEOTIDE SEQUENCE [LARGE SCALE GENOMIC DNA]</scope>
    <source>
        <strain evidence="8">00978-12</strain>
    </source>
</reference>
<proteinExistence type="inferred from homology"/>
<dbReference type="SUPFAM" id="SSF53036">
    <property type="entry name" value="Eukaryotic RPB5 N-terminal domain"/>
    <property type="match status" value="1"/>
</dbReference>
<dbReference type="InterPro" id="IPR035913">
    <property type="entry name" value="RPB5-like_sf"/>
</dbReference>
<dbReference type="SUPFAM" id="SSF55287">
    <property type="entry name" value="RPB5-like RNA polymerase subunit"/>
    <property type="match status" value="1"/>
</dbReference>
<dbReference type="InterPro" id="IPR007811">
    <property type="entry name" value="RPC4"/>
</dbReference>
<dbReference type="PROSITE" id="PS01110">
    <property type="entry name" value="RNA_POL_H_23KD"/>
    <property type="match status" value="1"/>
</dbReference>
<organism evidence="8 9">
    <name type="scientific">Perkinsus olseni</name>
    <name type="common">Perkinsus atlanticus</name>
    <dbReference type="NCBI Taxonomy" id="32597"/>
    <lineage>
        <taxon>Eukaryota</taxon>
        <taxon>Sar</taxon>
        <taxon>Alveolata</taxon>
        <taxon>Perkinsozoa</taxon>
        <taxon>Perkinsea</taxon>
        <taxon>Perkinsida</taxon>
        <taxon>Perkinsidae</taxon>
        <taxon>Perkinsus</taxon>
    </lineage>
</organism>
<accession>A0A7J6PBZ9</accession>
<dbReference type="FunFam" id="3.40.1340.10:FF:000001">
    <property type="entry name" value="DNA-directed RNA polymerases I, II, and III subunit RPABC1"/>
    <property type="match status" value="1"/>
</dbReference>
<evidence type="ECO:0000259" key="6">
    <source>
        <dbReference type="Pfam" id="PF01191"/>
    </source>
</evidence>
<dbReference type="AlphaFoldDB" id="A0A7J6PBZ9"/>
<comment type="similarity">
    <text evidence="4">Belongs to the archaeal Rpo5/eukaryotic RPB5 RNA polymerase subunit family.</text>
</comment>
<protein>
    <recommendedName>
        <fullName evidence="10">DNA-directed RNA polymerase III subunit RPC4</fullName>
    </recommendedName>
</protein>
<evidence type="ECO:0000256" key="1">
    <source>
        <dbReference type="ARBA" id="ARBA00004123"/>
    </source>
</evidence>
<gene>
    <name evidence="8" type="ORF">FOZ60_011500</name>
</gene>
<name>A0A7J6PBZ9_PEROL</name>
<evidence type="ECO:0000256" key="3">
    <source>
        <dbReference type="ARBA" id="ARBA00023242"/>
    </source>
</evidence>
<dbReference type="GO" id="GO:0003677">
    <property type="term" value="F:DNA binding"/>
    <property type="evidence" value="ECO:0007669"/>
    <property type="project" value="InterPro"/>
</dbReference>
<dbReference type="GO" id="GO:0006362">
    <property type="term" value="P:transcription elongation by RNA polymerase I"/>
    <property type="evidence" value="ECO:0007669"/>
    <property type="project" value="TreeGrafter"/>
</dbReference>
<keyword evidence="3" id="KW-0539">Nucleus</keyword>
<evidence type="ECO:0000259" key="7">
    <source>
        <dbReference type="Pfam" id="PF03871"/>
    </source>
</evidence>
<evidence type="ECO:0008006" key="10">
    <source>
        <dbReference type="Google" id="ProtNLM"/>
    </source>
</evidence>
<evidence type="ECO:0000256" key="4">
    <source>
        <dbReference type="ARBA" id="ARBA00025765"/>
    </source>
</evidence>
<dbReference type="InterPro" id="IPR005571">
    <property type="entry name" value="RNA_pol_Rpb5_N"/>
</dbReference>
<dbReference type="PANTHER" id="PTHR10535">
    <property type="entry name" value="DNA-DIRECTED RNA POLYMERASES I, II, AND III SUBUNIT RPABC1"/>
    <property type="match status" value="1"/>
</dbReference>
<dbReference type="GO" id="GO:0003899">
    <property type="term" value="F:DNA-directed RNA polymerase activity"/>
    <property type="evidence" value="ECO:0007669"/>
    <property type="project" value="InterPro"/>
</dbReference>
<sequence length="521" mass="58720">MSSGPIDDATIRLWRVRKTIFELLQDRGYVVAQKYLNETKESFAQQWNEIQERKGGRHDLIILVSKQDDPSDQLIVFFPDENKRVGVKPIRTLALKMEEQRLSRAILVVQQPLTAFAKTAIQEASPQMEIEVFNESELVVNITHHELVPEHKPLTAEEKRLLLERYKVKENQLPRIQSSDPVARHAVPLRPYTRLSSIKSEPQAESQPQFLKKRFAPSKPRQTDKAEYEQLVAAAAKAEDQGESAGRGTSARQLLMMADKKQQLQRRQAQAMGMSFDQMAKMKQSQNSVVSRSQQVIGSQWFVKPKKQEGQRGKSKGVSDIAFGDEDDLTYRPIGIPYFQTKLEVDRGGRDNQEKKGKPKRPTLLNIDEKNRNAAKMFMITNENPETGHLQPGKTVVVDEDCEFREDSFLLVQLPQLLPKLVEDAPAEPKKHAPKVDDGSGPNAVTPLTEIPDGRIGTLQIYKSGKVMMKIGNTSFKLDQGSETHFDQQVMCVCASDLEAAFLGQVAGRVIVTPDLLETSD</sequence>
<dbReference type="PANTHER" id="PTHR10535:SF0">
    <property type="entry name" value="DNA-DIRECTED RNA POLYMERASES I, II, AND III SUBUNIT RPABC1"/>
    <property type="match status" value="1"/>
</dbReference>
<evidence type="ECO:0000313" key="8">
    <source>
        <dbReference type="EMBL" id="KAF4693276.1"/>
    </source>
</evidence>
<evidence type="ECO:0000256" key="2">
    <source>
        <dbReference type="ARBA" id="ARBA00023163"/>
    </source>
</evidence>
<evidence type="ECO:0000313" key="9">
    <source>
        <dbReference type="Proteomes" id="UP000541610"/>
    </source>
</evidence>
<dbReference type="GO" id="GO:0005665">
    <property type="term" value="C:RNA polymerase II, core complex"/>
    <property type="evidence" value="ECO:0007669"/>
    <property type="project" value="TreeGrafter"/>
</dbReference>
<dbReference type="Gene3D" id="3.90.940.20">
    <property type="entry name" value="RPB5-like RNA polymerase subunit"/>
    <property type="match status" value="1"/>
</dbReference>